<evidence type="ECO:0000256" key="1">
    <source>
        <dbReference type="ARBA" id="ARBA00006592"/>
    </source>
</evidence>
<feature type="domain" description="Large ribosomal subunit protein eL14" evidence="6">
    <location>
        <begin position="52"/>
        <end position="126"/>
    </location>
</feature>
<keyword evidence="2 7" id="KW-0689">Ribosomal protein</keyword>
<dbReference type="GO" id="GO:0042273">
    <property type="term" value="P:ribosomal large subunit biogenesis"/>
    <property type="evidence" value="ECO:0007669"/>
    <property type="project" value="TreeGrafter"/>
</dbReference>
<dbReference type="InterPro" id="IPR014722">
    <property type="entry name" value="Rib_uL2_dom2"/>
</dbReference>
<dbReference type="Proteomes" id="UP000311919">
    <property type="component" value="Unassembled WGS sequence"/>
</dbReference>
<gene>
    <name evidence="7" type="ORF">EWB00_006677</name>
</gene>
<name>A0A4Z2CXU5_SCHJA</name>
<dbReference type="InterPro" id="IPR002784">
    <property type="entry name" value="Ribosomal_eL14_dom"/>
</dbReference>
<keyword evidence="3" id="KW-0687">Ribonucleoprotein</keyword>
<comment type="similarity">
    <text evidence="1">Belongs to the eukaryotic ribosomal protein eL14 family.</text>
</comment>
<dbReference type="Pfam" id="PF01929">
    <property type="entry name" value="Ribosomal_L14e"/>
    <property type="match status" value="1"/>
</dbReference>
<evidence type="ECO:0000256" key="5">
    <source>
        <dbReference type="ARBA" id="ARBA00035318"/>
    </source>
</evidence>
<dbReference type="GO" id="GO:0022625">
    <property type="term" value="C:cytosolic large ribosomal subunit"/>
    <property type="evidence" value="ECO:0007669"/>
    <property type="project" value="TreeGrafter"/>
</dbReference>
<dbReference type="PANTHER" id="PTHR11127">
    <property type="entry name" value="60S RIBOSOMAL PROTEIN L14"/>
    <property type="match status" value="1"/>
</dbReference>
<keyword evidence="8" id="KW-1185">Reference proteome</keyword>
<comment type="caution">
    <text evidence="7">The sequence shown here is derived from an EMBL/GenBank/DDBJ whole genome shotgun (WGS) entry which is preliminary data.</text>
</comment>
<accession>A0A4Z2CXU5</accession>
<dbReference type="EMBL" id="SKCS01000401">
    <property type="protein sequence ID" value="TNN08974.1"/>
    <property type="molecule type" value="Genomic_DNA"/>
</dbReference>
<organism evidence="7 8">
    <name type="scientific">Schistosoma japonicum</name>
    <name type="common">Blood fluke</name>
    <dbReference type="NCBI Taxonomy" id="6182"/>
    <lineage>
        <taxon>Eukaryota</taxon>
        <taxon>Metazoa</taxon>
        <taxon>Spiralia</taxon>
        <taxon>Lophotrochozoa</taxon>
        <taxon>Platyhelminthes</taxon>
        <taxon>Trematoda</taxon>
        <taxon>Digenea</taxon>
        <taxon>Strigeidida</taxon>
        <taxon>Schistosomatoidea</taxon>
        <taxon>Schistosomatidae</taxon>
        <taxon>Schistosoma</taxon>
    </lineage>
</organism>
<dbReference type="GO" id="GO:0003723">
    <property type="term" value="F:RNA binding"/>
    <property type="evidence" value="ECO:0007669"/>
    <property type="project" value="InterPro"/>
</dbReference>
<evidence type="ECO:0000259" key="6">
    <source>
        <dbReference type="Pfam" id="PF01929"/>
    </source>
</evidence>
<dbReference type="SUPFAM" id="SSF50104">
    <property type="entry name" value="Translation proteins SH3-like domain"/>
    <property type="match status" value="1"/>
</dbReference>
<protein>
    <recommendedName>
        <fullName evidence="4">Large ribosomal subunit protein eL14</fullName>
    </recommendedName>
    <alternativeName>
        <fullName evidence="5">60S ribosomal protein L14</fullName>
    </alternativeName>
</protein>
<dbReference type="CDD" id="cd23702">
    <property type="entry name" value="eL14"/>
    <property type="match status" value="1"/>
</dbReference>
<reference evidence="7 8" key="1">
    <citation type="submission" date="2019-03" db="EMBL/GenBank/DDBJ databases">
        <title>An improved genome assembly of the fluke Schistosoma japonicum.</title>
        <authorList>
            <person name="Hu W."/>
            <person name="Luo F."/>
            <person name="Yin M."/>
            <person name="Mo X."/>
            <person name="Sun C."/>
            <person name="Wu Q."/>
            <person name="Zhu B."/>
            <person name="Xiang M."/>
            <person name="Wang J."/>
            <person name="Wang Y."/>
            <person name="Zhang T."/>
            <person name="Xu B."/>
            <person name="Zheng H."/>
            <person name="Feng Z."/>
        </authorList>
    </citation>
    <scope>NUCLEOTIDE SEQUENCE [LARGE SCALE GENOMIC DNA]</scope>
    <source>
        <strain evidence="7">HuSjv2</strain>
        <tissue evidence="7">Worms</tissue>
    </source>
</reference>
<dbReference type="AlphaFoldDB" id="A0A4Z2CXU5"/>
<evidence type="ECO:0000313" key="7">
    <source>
        <dbReference type="EMBL" id="TNN08974.1"/>
    </source>
</evidence>
<dbReference type="OrthoDB" id="1875589at2759"/>
<evidence type="ECO:0000256" key="2">
    <source>
        <dbReference type="ARBA" id="ARBA00022980"/>
    </source>
</evidence>
<proteinExistence type="inferred from homology"/>
<dbReference type="PANTHER" id="PTHR11127:SF2">
    <property type="entry name" value="LARGE RIBOSOMAL SUBUNIT PROTEIN EL14"/>
    <property type="match status" value="1"/>
</dbReference>
<dbReference type="STRING" id="6182.A0A4Z2CXU5"/>
<dbReference type="Gene3D" id="6.10.250.2270">
    <property type="match status" value="1"/>
</dbReference>
<evidence type="ECO:0000256" key="4">
    <source>
        <dbReference type="ARBA" id="ARBA00035215"/>
    </source>
</evidence>
<dbReference type="InterPro" id="IPR039660">
    <property type="entry name" value="Ribosomal_eL14"/>
</dbReference>
<dbReference type="GO" id="GO:0006412">
    <property type="term" value="P:translation"/>
    <property type="evidence" value="ECO:0007669"/>
    <property type="project" value="InterPro"/>
</dbReference>
<dbReference type="GO" id="GO:0003735">
    <property type="term" value="F:structural constituent of ribosome"/>
    <property type="evidence" value="ECO:0007669"/>
    <property type="project" value="InterPro"/>
</dbReference>
<dbReference type="Gene3D" id="2.30.30.30">
    <property type="match status" value="1"/>
</dbReference>
<evidence type="ECO:0000256" key="3">
    <source>
        <dbReference type="ARBA" id="ARBA00023274"/>
    </source>
</evidence>
<dbReference type="InterPro" id="IPR008991">
    <property type="entry name" value="Translation_prot_SH3-like_sf"/>
</dbReference>
<evidence type="ECO:0000313" key="8">
    <source>
        <dbReference type="Proteomes" id="UP000311919"/>
    </source>
</evidence>
<sequence>MEVLVMVNFTRFVEAGRVVFIASGPHAKKVAIIVEIIDQRRVLIDGPCSGVPRQEINLNKLHLTKLKFKLPHGCGTNSVKRHWLKYDITKHWESTAWARKLHRKSLRAAMTDFDRFKVMVARKQRNNILKQFKLKKPDGKIIRKKAVQK</sequence>